<organism evidence="1">
    <name type="scientific">Methylobacterium bullatum</name>
    <dbReference type="NCBI Taxonomy" id="570505"/>
    <lineage>
        <taxon>Bacteria</taxon>
        <taxon>Pseudomonadati</taxon>
        <taxon>Pseudomonadota</taxon>
        <taxon>Alphaproteobacteria</taxon>
        <taxon>Hyphomicrobiales</taxon>
        <taxon>Methylobacteriaceae</taxon>
        <taxon>Methylobacterium</taxon>
    </lineage>
</organism>
<dbReference type="EMBL" id="LR743510">
    <property type="protein sequence ID" value="CAA2137691.1"/>
    <property type="molecule type" value="Genomic_DNA"/>
</dbReference>
<name>A0A679JRJ8_9HYPH</name>
<protein>
    <submittedName>
        <fullName evidence="1">Uncharacterized protein</fullName>
    </submittedName>
</protein>
<dbReference type="AlphaFoldDB" id="A0A679JRJ8"/>
<keyword evidence="1" id="KW-0614">Plasmid</keyword>
<proteinExistence type="predicted"/>
<accession>A0A679JRJ8</accession>
<dbReference type="Pfam" id="PF22531">
    <property type="entry name" value="DUF7002"/>
    <property type="match status" value="1"/>
</dbReference>
<reference evidence="1" key="1">
    <citation type="submission" date="2019-12" db="EMBL/GenBank/DDBJ databases">
        <authorList>
            <person name="Cremers G."/>
        </authorList>
    </citation>
    <scope>NUCLEOTIDE SEQUENCE</scope>
    <source>
        <strain evidence="1">Mbul2</strain>
        <plasmid evidence="1">1</plasmid>
    </source>
</reference>
<evidence type="ECO:0000313" key="1">
    <source>
        <dbReference type="EMBL" id="CAA2137691.1"/>
    </source>
</evidence>
<sequence length="154" mass="17321">MREGALAGCLDDGLTPTDWYVTLNQRVFFWPLRTRLRGLLKARAYRNDVQTVLTLDTRSIVDAYANVIQLSPINSGATIMSVARRGNHTFAPITAFPLEPHRRRAGYNQSVAEVVIPDRVVPILDHVLAVHRVRAEEILEELWRSPRAQPGDGP</sequence>
<dbReference type="InterPro" id="IPR054271">
    <property type="entry name" value="DUF7002"/>
</dbReference>
<gene>
    <name evidence="1" type="ORF">MBLL_00780</name>
</gene>
<geneLocation type="plasmid" evidence="1">
    <name>1</name>
</geneLocation>